<dbReference type="Pfam" id="PF00224">
    <property type="entry name" value="PK"/>
    <property type="match status" value="1"/>
</dbReference>
<evidence type="ECO:0000256" key="15">
    <source>
        <dbReference type="NCBIfam" id="TIGR01064"/>
    </source>
</evidence>
<dbReference type="Gene3D" id="2.40.33.10">
    <property type="entry name" value="PK beta-barrel domain-like"/>
    <property type="match status" value="1"/>
</dbReference>
<evidence type="ECO:0000256" key="7">
    <source>
        <dbReference type="ARBA" id="ARBA00022679"/>
    </source>
</evidence>
<evidence type="ECO:0000256" key="13">
    <source>
        <dbReference type="ARBA" id="ARBA00023152"/>
    </source>
</evidence>
<dbReference type="SUPFAM" id="SSF52935">
    <property type="entry name" value="PK C-terminal domain-like"/>
    <property type="match status" value="1"/>
</dbReference>
<proteinExistence type="inferred from homology"/>
<dbReference type="UniPathway" id="UPA00109">
    <property type="reaction ID" value="UER00188"/>
</dbReference>
<dbReference type="STRING" id="502025.Hoch_4428"/>
<evidence type="ECO:0000256" key="1">
    <source>
        <dbReference type="ARBA" id="ARBA00001946"/>
    </source>
</evidence>
<evidence type="ECO:0000259" key="18">
    <source>
        <dbReference type="Pfam" id="PF02887"/>
    </source>
</evidence>
<sequence length="471" mass="50706">MRRAKIVCTLGPASSTPERIGELIEAGMNVARLNFSHGDHEGHAKMLHTIRSEAERRGKPVAILLDLQGPKIRTGRFKDGAVELSKGQEFTITTDTEVLGDETQVSTTYPGLVGDVKVGDQILLDDGYLALAVTEVRDHAVKTVVVTGGTLKNNKGINLPHVEVSAPALSEKDRADLAFGVRMGVDYIALSFVRTPECVREARRLATVEGDHIPIIAKIEKPQALDRIEAIVDEADGVMVARGDLGVELGPEKVPLVQKELIELTNAKGKVVITATQMLESMIQNPRPTRAEASDVANAVLDGSDALMLSGETAAGDHPTEAVRTMARIITEVEQSAYYRRQLERPELALQVSANAIAHGAAMAARSMHCRIIVTVTESGGSARLLSEYRPEAHVIALTTSETTYRRLALNWGVTPILTSPAATINEVIECTETVLRERNLAGAGDHVVITAAMPVGAGETTNMLKLHRMP</sequence>
<reference evidence="19 20" key="1">
    <citation type="journal article" date="2010" name="Stand. Genomic Sci.">
        <title>Complete genome sequence of Haliangium ochraceum type strain (SMP-2).</title>
        <authorList>
            <consortium name="US DOE Joint Genome Institute (JGI-PGF)"/>
            <person name="Ivanova N."/>
            <person name="Daum C."/>
            <person name="Lang E."/>
            <person name="Abt B."/>
            <person name="Kopitz M."/>
            <person name="Saunders E."/>
            <person name="Lapidus A."/>
            <person name="Lucas S."/>
            <person name="Glavina Del Rio T."/>
            <person name="Nolan M."/>
            <person name="Tice H."/>
            <person name="Copeland A."/>
            <person name="Cheng J.F."/>
            <person name="Chen F."/>
            <person name="Bruce D."/>
            <person name="Goodwin L."/>
            <person name="Pitluck S."/>
            <person name="Mavromatis K."/>
            <person name="Pati A."/>
            <person name="Mikhailova N."/>
            <person name="Chen A."/>
            <person name="Palaniappan K."/>
            <person name="Land M."/>
            <person name="Hauser L."/>
            <person name="Chang Y.J."/>
            <person name="Jeffries C.D."/>
            <person name="Detter J.C."/>
            <person name="Brettin T."/>
            <person name="Rohde M."/>
            <person name="Goker M."/>
            <person name="Bristow J."/>
            <person name="Markowitz V."/>
            <person name="Eisen J.A."/>
            <person name="Hugenholtz P."/>
            <person name="Kyrpides N.C."/>
            <person name="Klenk H.P."/>
        </authorList>
    </citation>
    <scope>NUCLEOTIDE SEQUENCE [LARGE SCALE GENOMIC DNA]</scope>
    <source>
        <strain evidence="20">DSM 14365 / CIP 107738 / JCM 11303 / AJ 13395 / SMP-2</strain>
    </source>
</reference>
<keyword evidence="13 16" id="KW-0324">Glycolysis</keyword>
<name>D0LNL7_HALO1</name>
<evidence type="ECO:0000256" key="12">
    <source>
        <dbReference type="ARBA" id="ARBA00022842"/>
    </source>
</evidence>
<keyword evidence="12 16" id="KW-0460">Magnesium</keyword>
<dbReference type="InterPro" id="IPR015795">
    <property type="entry name" value="Pyrv_Knase_C"/>
</dbReference>
<dbReference type="PANTHER" id="PTHR11817">
    <property type="entry name" value="PYRUVATE KINASE"/>
    <property type="match status" value="1"/>
</dbReference>
<dbReference type="FunFam" id="2.40.33.10:FF:000001">
    <property type="entry name" value="Pyruvate kinase"/>
    <property type="match status" value="1"/>
</dbReference>
<accession>D0LNL7</accession>
<dbReference type="Gene3D" id="3.40.1380.20">
    <property type="entry name" value="Pyruvate kinase, C-terminal domain"/>
    <property type="match status" value="1"/>
</dbReference>
<dbReference type="InterPro" id="IPR036918">
    <property type="entry name" value="Pyrv_Knase_C_sf"/>
</dbReference>
<dbReference type="InterPro" id="IPR015813">
    <property type="entry name" value="Pyrv/PenolPyrv_kinase-like_dom"/>
</dbReference>
<dbReference type="GO" id="GO:0005524">
    <property type="term" value="F:ATP binding"/>
    <property type="evidence" value="ECO:0007669"/>
    <property type="project" value="UniProtKB-KW"/>
</dbReference>
<dbReference type="InterPro" id="IPR018209">
    <property type="entry name" value="Pyrv_Knase_AS"/>
</dbReference>
<dbReference type="EC" id="2.7.1.40" evidence="5 15"/>
<dbReference type="NCBIfam" id="NF004978">
    <property type="entry name" value="PRK06354.1"/>
    <property type="match status" value="1"/>
</dbReference>
<dbReference type="InterPro" id="IPR040442">
    <property type="entry name" value="Pyrv_kinase-like_dom_sf"/>
</dbReference>
<dbReference type="Proteomes" id="UP000001880">
    <property type="component" value="Chromosome"/>
</dbReference>
<evidence type="ECO:0000256" key="9">
    <source>
        <dbReference type="ARBA" id="ARBA00022741"/>
    </source>
</evidence>
<keyword evidence="20" id="KW-1185">Reference proteome</keyword>
<dbReference type="eggNOG" id="COG0469">
    <property type="taxonomic scope" value="Bacteria"/>
</dbReference>
<evidence type="ECO:0000256" key="5">
    <source>
        <dbReference type="ARBA" id="ARBA00012142"/>
    </source>
</evidence>
<dbReference type="NCBIfam" id="NF004491">
    <property type="entry name" value="PRK05826.1"/>
    <property type="match status" value="1"/>
</dbReference>
<evidence type="ECO:0000256" key="14">
    <source>
        <dbReference type="ARBA" id="ARBA00023317"/>
    </source>
</evidence>
<dbReference type="PROSITE" id="PS00110">
    <property type="entry name" value="PYRUVATE_KINASE"/>
    <property type="match status" value="1"/>
</dbReference>
<dbReference type="KEGG" id="hoh:Hoch_4428"/>
<feature type="domain" description="Pyruvate kinase barrel" evidence="17">
    <location>
        <begin position="1"/>
        <end position="323"/>
    </location>
</feature>
<dbReference type="GO" id="GO:0000287">
    <property type="term" value="F:magnesium ion binding"/>
    <property type="evidence" value="ECO:0007669"/>
    <property type="project" value="UniProtKB-UniRule"/>
</dbReference>
<evidence type="ECO:0000256" key="10">
    <source>
        <dbReference type="ARBA" id="ARBA00022777"/>
    </source>
</evidence>
<comment type="cofactor">
    <cofactor evidence="2">
        <name>K(+)</name>
        <dbReference type="ChEBI" id="CHEBI:29103"/>
    </cofactor>
</comment>
<gene>
    <name evidence="19" type="ordered locus">Hoch_4428</name>
</gene>
<dbReference type="GO" id="GO:0030955">
    <property type="term" value="F:potassium ion binding"/>
    <property type="evidence" value="ECO:0007669"/>
    <property type="project" value="UniProtKB-UniRule"/>
</dbReference>
<evidence type="ECO:0000259" key="17">
    <source>
        <dbReference type="Pfam" id="PF00224"/>
    </source>
</evidence>
<comment type="pathway">
    <text evidence="3 16">Carbohydrate degradation; glycolysis; pyruvate from D-glyceraldehyde 3-phosphate: step 5/5.</text>
</comment>
<dbReference type="RefSeq" id="WP_012829520.1">
    <property type="nucleotide sequence ID" value="NC_013440.1"/>
</dbReference>
<evidence type="ECO:0000256" key="8">
    <source>
        <dbReference type="ARBA" id="ARBA00022723"/>
    </source>
</evidence>
<keyword evidence="7 16" id="KW-0808">Transferase</keyword>
<dbReference type="HOGENOM" id="CLU_015439_0_2_7"/>
<evidence type="ECO:0000256" key="2">
    <source>
        <dbReference type="ARBA" id="ARBA00001958"/>
    </source>
</evidence>
<dbReference type="Gene3D" id="3.20.20.60">
    <property type="entry name" value="Phosphoenolpyruvate-binding domains"/>
    <property type="match status" value="1"/>
</dbReference>
<dbReference type="OrthoDB" id="9812123at2"/>
<dbReference type="InterPro" id="IPR015793">
    <property type="entry name" value="Pyrv_Knase_brl"/>
</dbReference>
<organism evidence="19 20">
    <name type="scientific">Haliangium ochraceum (strain DSM 14365 / JCM 11303 / SMP-2)</name>
    <dbReference type="NCBI Taxonomy" id="502025"/>
    <lineage>
        <taxon>Bacteria</taxon>
        <taxon>Pseudomonadati</taxon>
        <taxon>Myxococcota</taxon>
        <taxon>Polyangia</taxon>
        <taxon>Haliangiales</taxon>
        <taxon>Kofleriaceae</taxon>
        <taxon>Haliangium</taxon>
    </lineage>
</organism>
<comment type="cofactor">
    <cofactor evidence="1">
        <name>Mg(2+)</name>
        <dbReference type="ChEBI" id="CHEBI:18420"/>
    </cofactor>
</comment>
<dbReference type="SUPFAM" id="SSF50800">
    <property type="entry name" value="PK beta-barrel domain-like"/>
    <property type="match status" value="1"/>
</dbReference>
<dbReference type="FunFam" id="3.20.20.60:FF:000025">
    <property type="entry name" value="Pyruvate kinase"/>
    <property type="match status" value="1"/>
</dbReference>
<keyword evidence="8" id="KW-0479">Metal-binding</keyword>
<keyword evidence="10 16" id="KW-0418">Kinase</keyword>
<evidence type="ECO:0000256" key="16">
    <source>
        <dbReference type="RuleBase" id="RU000504"/>
    </source>
</evidence>
<evidence type="ECO:0000313" key="19">
    <source>
        <dbReference type="EMBL" id="ACY16922.1"/>
    </source>
</evidence>
<comment type="similarity">
    <text evidence="4 16">Belongs to the pyruvate kinase family.</text>
</comment>
<dbReference type="EMBL" id="CP001804">
    <property type="protein sequence ID" value="ACY16922.1"/>
    <property type="molecule type" value="Genomic_DNA"/>
</dbReference>
<evidence type="ECO:0000256" key="6">
    <source>
        <dbReference type="ARBA" id="ARBA00018587"/>
    </source>
</evidence>
<protein>
    <recommendedName>
        <fullName evidence="6 15">Pyruvate kinase</fullName>
        <ecNumber evidence="5 15">2.7.1.40</ecNumber>
    </recommendedName>
</protein>
<dbReference type="GO" id="GO:0004743">
    <property type="term" value="F:pyruvate kinase activity"/>
    <property type="evidence" value="ECO:0007669"/>
    <property type="project" value="UniProtKB-UniRule"/>
</dbReference>
<keyword evidence="9" id="KW-0547">Nucleotide-binding</keyword>
<dbReference type="NCBIfam" id="TIGR01064">
    <property type="entry name" value="pyruv_kin"/>
    <property type="match status" value="1"/>
</dbReference>
<evidence type="ECO:0000256" key="3">
    <source>
        <dbReference type="ARBA" id="ARBA00004997"/>
    </source>
</evidence>
<evidence type="ECO:0000256" key="4">
    <source>
        <dbReference type="ARBA" id="ARBA00008663"/>
    </source>
</evidence>
<evidence type="ECO:0000256" key="11">
    <source>
        <dbReference type="ARBA" id="ARBA00022840"/>
    </source>
</evidence>
<keyword evidence="11" id="KW-0067">ATP-binding</keyword>
<dbReference type="InterPro" id="IPR011037">
    <property type="entry name" value="Pyrv_Knase-like_insert_dom_sf"/>
</dbReference>
<dbReference type="InterPro" id="IPR015806">
    <property type="entry name" value="Pyrv_Knase_insert_dom_sf"/>
</dbReference>
<keyword evidence="14 19" id="KW-0670">Pyruvate</keyword>
<dbReference type="GO" id="GO:0016301">
    <property type="term" value="F:kinase activity"/>
    <property type="evidence" value="ECO:0007669"/>
    <property type="project" value="UniProtKB-KW"/>
</dbReference>
<dbReference type="AlphaFoldDB" id="D0LNL7"/>
<dbReference type="Pfam" id="PF02887">
    <property type="entry name" value="PK_C"/>
    <property type="match status" value="1"/>
</dbReference>
<feature type="domain" description="Pyruvate kinase C-terminal" evidence="18">
    <location>
        <begin position="355"/>
        <end position="468"/>
    </location>
</feature>
<comment type="catalytic activity">
    <reaction evidence="16">
        <text>pyruvate + ATP = phosphoenolpyruvate + ADP + H(+)</text>
        <dbReference type="Rhea" id="RHEA:18157"/>
        <dbReference type="ChEBI" id="CHEBI:15361"/>
        <dbReference type="ChEBI" id="CHEBI:15378"/>
        <dbReference type="ChEBI" id="CHEBI:30616"/>
        <dbReference type="ChEBI" id="CHEBI:58702"/>
        <dbReference type="ChEBI" id="CHEBI:456216"/>
        <dbReference type="EC" id="2.7.1.40"/>
    </reaction>
</comment>
<dbReference type="SUPFAM" id="SSF51621">
    <property type="entry name" value="Phosphoenolpyruvate/pyruvate domain"/>
    <property type="match status" value="1"/>
</dbReference>
<dbReference type="InterPro" id="IPR001697">
    <property type="entry name" value="Pyr_Knase"/>
</dbReference>
<evidence type="ECO:0000313" key="20">
    <source>
        <dbReference type="Proteomes" id="UP000001880"/>
    </source>
</evidence>
<dbReference type="PRINTS" id="PR01050">
    <property type="entry name" value="PYRUVTKNASE"/>
</dbReference>